<organism evidence="1">
    <name type="scientific">Fusarium oxysporum (strain Fo5176)</name>
    <name type="common">Fusarium vascular wilt</name>
    <dbReference type="NCBI Taxonomy" id="660025"/>
    <lineage>
        <taxon>Eukaryota</taxon>
        <taxon>Fungi</taxon>
        <taxon>Dikarya</taxon>
        <taxon>Ascomycota</taxon>
        <taxon>Pezizomycotina</taxon>
        <taxon>Sordariomycetes</taxon>
        <taxon>Hypocreomycetidae</taxon>
        <taxon>Hypocreales</taxon>
        <taxon>Nectriaceae</taxon>
        <taxon>Fusarium</taxon>
        <taxon>Fusarium oxysporum species complex</taxon>
    </lineage>
</organism>
<protein>
    <submittedName>
        <fullName evidence="1">Uncharacterized protein</fullName>
    </submittedName>
</protein>
<comment type="caution">
    <text evidence="1">The sequence shown here is derived from an EMBL/GenBank/DDBJ whole genome shotgun (WGS) entry which is preliminary data.</text>
</comment>
<dbReference type="EMBL" id="AFQF01001518">
    <property type="protein sequence ID" value="EGU84513.1"/>
    <property type="molecule type" value="Genomic_DNA"/>
</dbReference>
<reference evidence="1" key="1">
    <citation type="journal article" date="2012" name="Mol. Plant Microbe Interact.">
        <title>A highly conserved effector in Fusarium oxysporum is required for full virulence on Arabidopsis.</title>
        <authorList>
            <person name="Thatcher L.F."/>
            <person name="Gardiner D.M."/>
            <person name="Kazan K."/>
            <person name="Manners J."/>
        </authorList>
    </citation>
    <scope>NUCLEOTIDE SEQUENCE [LARGE SCALE GENOMIC DNA]</scope>
    <source>
        <strain evidence="1">Fo5176</strain>
    </source>
</reference>
<evidence type="ECO:0000313" key="1">
    <source>
        <dbReference type="EMBL" id="EGU84513.1"/>
    </source>
</evidence>
<name>F9FEZ3_FUSOF</name>
<dbReference type="OrthoDB" id="7250310at2759"/>
<proteinExistence type="predicted"/>
<gene>
    <name evidence="1" type="ORF">FOXB_04971</name>
</gene>
<dbReference type="PaxDb" id="5507-FOXG_15937P0"/>
<accession>F9FEZ3</accession>
<dbReference type="AlphaFoldDB" id="F9FEZ3"/>
<sequence>MAEDEDLKLHHYNYGGGNFFIPAGTLDTDVEVVGKGSTKYTFYGACTEFTPCVGSQIKDWEQVAHPPFQEEITKDFNVGQYTESSDVLFSIADTWHTCEQFSIYADGQELGRTHGPLTLQGEEKFNPRHIFGSNLKAGTGAGAPYISITHGGFFGTFRVKQGTQKITVKALNLVEKDIGRWYSY</sequence>